<dbReference type="Gene3D" id="3.90.180.10">
    <property type="entry name" value="Medium-chain alcohol dehydrogenases, catalytic domain"/>
    <property type="match status" value="1"/>
</dbReference>
<feature type="domain" description="Enoyl reductase (ER)" evidence="7">
    <location>
        <begin position="8"/>
        <end position="350"/>
    </location>
</feature>
<proteinExistence type="inferred from homology"/>
<protein>
    <submittedName>
        <fullName evidence="8">2,3-butanediol dehydrogenase</fullName>
    </submittedName>
</protein>
<organism evidence="8 9">
    <name type="scientific">Clostridium neuense</name>
    <dbReference type="NCBI Taxonomy" id="1728934"/>
    <lineage>
        <taxon>Bacteria</taxon>
        <taxon>Bacillati</taxon>
        <taxon>Bacillota</taxon>
        <taxon>Clostridia</taxon>
        <taxon>Eubacteriales</taxon>
        <taxon>Clostridiaceae</taxon>
        <taxon>Clostridium</taxon>
    </lineage>
</organism>
<keyword evidence="3 6" id="KW-0479">Metal-binding</keyword>
<dbReference type="Gene3D" id="3.40.50.720">
    <property type="entry name" value="NAD(P)-binding Rossmann-like Domain"/>
    <property type="match status" value="1"/>
</dbReference>
<dbReference type="PANTHER" id="PTHR43161:SF26">
    <property type="entry name" value="GALACTITOL 1-PHOSPHATE 5-DEHYDROGENASE"/>
    <property type="match status" value="1"/>
</dbReference>
<sequence length="357" mass="38558">MKAALWYNRKDVRIEETKDPIISSDIVKVKVKWCGICGSDLHEYLAGPILIPVEHPHPLSKTTAPVILGHEFSGEVVEIGENVKNIKVGDRVVGEPMVVCGKCPACLEGKYNLCWSVGAYGICGTGGGFAEYASLPERFIHKIPNELPFDKAALVEPITVGMHSIDRANFKIGETALVLGAGPIGLGTIECLKAAGASFVACLQRKSVRQEYAKNAGADIILDPNEVDIPSTIKKLTGGKGVDAVFETTGAESCFLAGLNSLKSDGTLVVTSIWEDSIKLNPNLFVFTEKKIVGTMGYRNNYPSTISLMGNGKIKADGWITKKIHLDDLVKEGFEILAGIEKKKHIKILVTPDKNLL</sequence>
<dbReference type="SUPFAM" id="SSF51735">
    <property type="entry name" value="NAD(P)-binding Rossmann-fold domains"/>
    <property type="match status" value="1"/>
</dbReference>
<dbReference type="InterPro" id="IPR036291">
    <property type="entry name" value="NAD(P)-bd_dom_sf"/>
</dbReference>
<accession>A0ABW8TL29</accession>
<reference evidence="8 9" key="1">
    <citation type="submission" date="2024-11" db="EMBL/GenBank/DDBJ databases">
        <authorList>
            <person name="Heng Y.C."/>
            <person name="Lim A.C.H."/>
            <person name="Lee J.K.Y."/>
            <person name="Kittelmann S."/>
        </authorList>
    </citation>
    <scope>NUCLEOTIDE SEQUENCE [LARGE SCALE GENOMIC DNA]</scope>
    <source>
        <strain evidence="8 9">WILCCON 0114</strain>
    </source>
</reference>
<keyword evidence="4 6" id="KW-0862">Zinc</keyword>
<comment type="similarity">
    <text evidence="2 6">Belongs to the zinc-containing alcohol dehydrogenase family.</text>
</comment>
<dbReference type="PANTHER" id="PTHR43161">
    <property type="entry name" value="SORBITOL DEHYDROGENASE"/>
    <property type="match status" value="1"/>
</dbReference>
<dbReference type="PROSITE" id="PS00059">
    <property type="entry name" value="ADH_ZINC"/>
    <property type="match status" value="1"/>
</dbReference>
<evidence type="ECO:0000313" key="9">
    <source>
        <dbReference type="Proteomes" id="UP001623592"/>
    </source>
</evidence>
<dbReference type="InterPro" id="IPR020843">
    <property type="entry name" value="ER"/>
</dbReference>
<dbReference type="Pfam" id="PF00107">
    <property type="entry name" value="ADH_zinc_N"/>
    <property type="match status" value="1"/>
</dbReference>
<dbReference type="RefSeq" id="WP_406789927.1">
    <property type="nucleotide sequence ID" value="NZ_JBJIAA010000030.1"/>
</dbReference>
<dbReference type="CDD" id="cd08233">
    <property type="entry name" value="butanediol_DH_like"/>
    <property type="match status" value="1"/>
</dbReference>
<comment type="caution">
    <text evidence="8">The sequence shown here is derived from an EMBL/GenBank/DDBJ whole genome shotgun (WGS) entry which is preliminary data.</text>
</comment>
<dbReference type="InterPro" id="IPR002328">
    <property type="entry name" value="ADH_Zn_CS"/>
</dbReference>
<dbReference type="InterPro" id="IPR013154">
    <property type="entry name" value="ADH-like_N"/>
</dbReference>
<evidence type="ECO:0000256" key="5">
    <source>
        <dbReference type="ARBA" id="ARBA00023002"/>
    </source>
</evidence>
<dbReference type="SUPFAM" id="SSF50129">
    <property type="entry name" value="GroES-like"/>
    <property type="match status" value="1"/>
</dbReference>
<dbReference type="EMBL" id="JBJIAA010000030">
    <property type="protein sequence ID" value="MFL0253257.1"/>
    <property type="molecule type" value="Genomic_DNA"/>
</dbReference>
<comment type="cofactor">
    <cofactor evidence="1 6">
        <name>Zn(2+)</name>
        <dbReference type="ChEBI" id="CHEBI:29105"/>
    </cofactor>
</comment>
<dbReference type="InterPro" id="IPR011032">
    <property type="entry name" value="GroES-like_sf"/>
</dbReference>
<keyword evidence="9" id="KW-1185">Reference proteome</keyword>
<evidence type="ECO:0000259" key="7">
    <source>
        <dbReference type="SMART" id="SM00829"/>
    </source>
</evidence>
<dbReference type="SMART" id="SM00829">
    <property type="entry name" value="PKS_ER"/>
    <property type="match status" value="1"/>
</dbReference>
<dbReference type="InterPro" id="IPR013149">
    <property type="entry name" value="ADH-like_C"/>
</dbReference>
<dbReference type="Proteomes" id="UP001623592">
    <property type="component" value="Unassembled WGS sequence"/>
</dbReference>
<name>A0ABW8TL29_9CLOT</name>
<evidence type="ECO:0000256" key="4">
    <source>
        <dbReference type="ARBA" id="ARBA00022833"/>
    </source>
</evidence>
<evidence type="ECO:0000256" key="1">
    <source>
        <dbReference type="ARBA" id="ARBA00001947"/>
    </source>
</evidence>
<evidence type="ECO:0000256" key="2">
    <source>
        <dbReference type="ARBA" id="ARBA00008072"/>
    </source>
</evidence>
<evidence type="ECO:0000256" key="3">
    <source>
        <dbReference type="ARBA" id="ARBA00022723"/>
    </source>
</evidence>
<evidence type="ECO:0000256" key="6">
    <source>
        <dbReference type="RuleBase" id="RU361277"/>
    </source>
</evidence>
<keyword evidence="5" id="KW-0560">Oxidoreductase</keyword>
<gene>
    <name evidence="8" type="ORF">ACJDT4_22885</name>
</gene>
<evidence type="ECO:0000313" key="8">
    <source>
        <dbReference type="EMBL" id="MFL0253257.1"/>
    </source>
</evidence>
<dbReference type="Pfam" id="PF08240">
    <property type="entry name" value="ADH_N"/>
    <property type="match status" value="1"/>
</dbReference>